<dbReference type="Pfam" id="PF12327">
    <property type="entry name" value="FtsZ_C"/>
    <property type="match status" value="1"/>
</dbReference>
<evidence type="ECO:0000256" key="1">
    <source>
        <dbReference type="ARBA" id="ARBA00009690"/>
    </source>
</evidence>
<comment type="subcellular location">
    <subcellularLocation>
        <location evidence="5">Cytoplasm</location>
    </subcellularLocation>
    <text evidence="5">Assembles at midcell at the inner surface of the cytoplasmic membrane.</text>
</comment>
<feature type="binding site" evidence="5">
    <location>
        <begin position="23"/>
        <end position="27"/>
    </location>
    <ligand>
        <name>GTP</name>
        <dbReference type="ChEBI" id="CHEBI:37565"/>
    </ligand>
</feature>
<dbReference type="NCBIfam" id="TIGR00065">
    <property type="entry name" value="ftsZ"/>
    <property type="match status" value="1"/>
</dbReference>
<dbReference type="GO" id="GO:0043093">
    <property type="term" value="P:FtsZ-dependent cytokinesis"/>
    <property type="evidence" value="ECO:0007669"/>
    <property type="project" value="UniProtKB-UniRule"/>
</dbReference>
<accession>A0A284VKT6</accession>
<dbReference type="Proteomes" id="UP000218615">
    <property type="component" value="Unassembled WGS sequence"/>
</dbReference>
<feature type="binding site" evidence="5">
    <location>
        <position position="144"/>
    </location>
    <ligand>
        <name>GTP</name>
        <dbReference type="ChEBI" id="CHEBI:37565"/>
    </ligand>
</feature>
<evidence type="ECO:0000256" key="7">
    <source>
        <dbReference type="SAM" id="MobiDB-lite"/>
    </source>
</evidence>
<evidence type="ECO:0000259" key="9">
    <source>
        <dbReference type="SMART" id="SM00864"/>
    </source>
</evidence>
<evidence type="ECO:0000256" key="5">
    <source>
        <dbReference type="HAMAP-Rule" id="MF_00909"/>
    </source>
</evidence>
<dbReference type="InterPro" id="IPR024757">
    <property type="entry name" value="FtsZ_C"/>
</dbReference>
<dbReference type="GO" id="GO:0032153">
    <property type="term" value="C:cell division site"/>
    <property type="evidence" value="ECO:0007669"/>
    <property type="project" value="UniProtKB-UniRule"/>
</dbReference>
<comment type="similarity">
    <text evidence="1 5">Belongs to the FtsZ family.</text>
</comment>
<dbReference type="OrthoDB" id="371908at2157"/>
<keyword evidence="5 11" id="KW-0132">Cell division</keyword>
<dbReference type="Gene3D" id="3.30.1330.20">
    <property type="entry name" value="Tubulin/FtsZ, C-terminal domain"/>
    <property type="match status" value="1"/>
</dbReference>
<dbReference type="SUPFAM" id="SSF55307">
    <property type="entry name" value="Tubulin C-terminal domain-like"/>
    <property type="match status" value="1"/>
</dbReference>
<dbReference type="HAMAP" id="MF_00909">
    <property type="entry name" value="FtsZ"/>
    <property type="match status" value="1"/>
</dbReference>
<dbReference type="PANTHER" id="PTHR30314">
    <property type="entry name" value="CELL DIVISION PROTEIN FTSZ-RELATED"/>
    <property type="match status" value="1"/>
</dbReference>
<dbReference type="GO" id="GO:0051258">
    <property type="term" value="P:protein polymerization"/>
    <property type="evidence" value="ECO:0007669"/>
    <property type="project" value="UniProtKB-UniRule"/>
</dbReference>
<proteinExistence type="inferred from homology"/>
<keyword evidence="5" id="KW-0131">Cell cycle</keyword>
<feature type="transmembrane region" description="Helical" evidence="8">
    <location>
        <begin position="375"/>
        <end position="393"/>
    </location>
</feature>
<feature type="compositionally biased region" description="Basic and acidic residues" evidence="7">
    <location>
        <begin position="341"/>
        <end position="351"/>
    </location>
</feature>
<dbReference type="SMART" id="SM00865">
    <property type="entry name" value="Tubulin_C"/>
    <property type="match status" value="1"/>
</dbReference>
<dbReference type="PROSITE" id="PS51257">
    <property type="entry name" value="PROKAR_LIPOPROTEIN"/>
    <property type="match status" value="1"/>
</dbReference>
<dbReference type="AlphaFoldDB" id="A0A284VKT6"/>
<keyword evidence="2 5" id="KW-0547">Nucleotide-binding</keyword>
<dbReference type="Gene3D" id="3.40.50.1440">
    <property type="entry name" value="Tubulin/FtsZ, GTPase domain"/>
    <property type="match status" value="1"/>
</dbReference>
<feature type="region of interest" description="Disordered" evidence="7">
    <location>
        <begin position="324"/>
        <end position="364"/>
    </location>
</feature>
<dbReference type="EMBL" id="FZMP01000044">
    <property type="protein sequence ID" value="SNQ59843.1"/>
    <property type="molecule type" value="Genomic_DNA"/>
</dbReference>
<feature type="domain" description="Tubulin/FtsZ GTPase" evidence="9">
    <location>
        <begin position="15"/>
        <end position="205"/>
    </location>
</feature>
<evidence type="ECO:0000313" key="12">
    <source>
        <dbReference type="Proteomes" id="UP000218615"/>
    </source>
</evidence>
<dbReference type="CDD" id="cd02201">
    <property type="entry name" value="FtsZ_type1"/>
    <property type="match status" value="1"/>
</dbReference>
<dbReference type="GO" id="GO:0005525">
    <property type="term" value="F:GTP binding"/>
    <property type="evidence" value="ECO:0007669"/>
    <property type="project" value="UniProtKB-UniRule"/>
</dbReference>
<comment type="subunit">
    <text evidence="5">Homodimer. Polymerizes to form a dynamic ring structure in a strictly GTP-dependent manner. Interacts directly with several other division proteins.</text>
</comment>
<dbReference type="Pfam" id="PF00091">
    <property type="entry name" value="Tubulin"/>
    <property type="match status" value="1"/>
</dbReference>
<protein>
    <recommendedName>
        <fullName evidence="5 6">Cell division protein FtsZ</fullName>
    </recommendedName>
</protein>
<keyword evidence="12" id="KW-1185">Reference proteome</keyword>
<dbReference type="InterPro" id="IPR036525">
    <property type="entry name" value="Tubulin/FtsZ_GTPase_sf"/>
</dbReference>
<feature type="binding site" evidence="5">
    <location>
        <position position="141"/>
    </location>
    <ligand>
        <name>GTP</name>
        <dbReference type="ChEBI" id="CHEBI:37565"/>
    </ligand>
</feature>
<dbReference type="STRING" id="1392998.ANME2D_03341"/>
<dbReference type="InterPro" id="IPR037103">
    <property type="entry name" value="Tubulin/FtsZ-like_C"/>
</dbReference>
<comment type="function">
    <text evidence="5">Essential cell division protein that forms a contractile ring structure (Z ring) at the future cell division site. The regulation of the ring assembly controls the timing and the location of cell division. One of the functions of the FtsZ ring is to recruit other cell division proteins to the septum to produce a new cell wall between the dividing cells. Binds GTP and shows GTPase activity.</text>
</comment>
<organism evidence="11 12">
    <name type="scientific">Candidatus Methanoperedens nitratireducens</name>
    <dbReference type="NCBI Taxonomy" id="1392998"/>
    <lineage>
        <taxon>Archaea</taxon>
        <taxon>Methanobacteriati</taxon>
        <taxon>Methanobacteriota</taxon>
        <taxon>Stenosarchaea group</taxon>
        <taxon>Methanomicrobia</taxon>
        <taxon>Methanosarcinales</taxon>
        <taxon>ANME-2 cluster</taxon>
        <taxon>Candidatus Methanoperedentaceae</taxon>
        <taxon>Candidatus Methanoperedens</taxon>
    </lineage>
</organism>
<feature type="binding site" evidence="5">
    <location>
        <position position="187"/>
    </location>
    <ligand>
        <name>GTP</name>
        <dbReference type="ChEBI" id="CHEBI:37565"/>
    </ligand>
</feature>
<keyword evidence="8" id="KW-0812">Transmembrane</keyword>
<dbReference type="RefSeq" id="WP_096204160.1">
    <property type="nucleotide sequence ID" value="NZ_FZMP01000044.1"/>
</dbReference>
<reference evidence="12" key="1">
    <citation type="submission" date="2017-06" db="EMBL/GenBank/DDBJ databases">
        <authorList>
            <person name="Cremers G."/>
        </authorList>
    </citation>
    <scope>NUCLEOTIDE SEQUENCE [LARGE SCALE GENOMIC DNA]</scope>
</reference>
<name>A0A284VKT6_9EURY</name>
<gene>
    <name evidence="5 11" type="primary">ftsZ</name>
    <name evidence="11" type="ORF">MNV_1380030</name>
</gene>
<evidence type="ECO:0000256" key="4">
    <source>
        <dbReference type="ARBA" id="ARBA00023210"/>
    </source>
</evidence>
<dbReference type="SMART" id="SM00864">
    <property type="entry name" value="Tubulin"/>
    <property type="match status" value="1"/>
</dbReference>
<dbReference type="InterPro" id="IPR018316">
    <property type="entry name" value="Tubulin/FtsZ_2-layer-sand-dom"/>
</dbReference>
<evidence type="ECO:0000313" key="11">
    <source>
        <dbReference type="EMBL" id="SNQ59843.1"/>
    </source>
</evidence>
<keyword evidence="5" id="KW-0963">Cytoplasm</keyword>
<keyword evidence="8" id="KW-1133">Transmembrane helix</keyword>
<keyword evidence="8" id="KW-0472">Membrane</keyword>
<dbReference type="InterPro" id="IPR008280">
    <property type="entry name" value="Tub_FtsZ_C"/>
</dbReference>
<evidence type="ECO:0000256" key="2">
    <source>
        <dbReference type="ARBA" id="ARBA00022741"/>
    </source>
</evidence>
<evidence type="ECO:0000259" key="10">
    <source>
        <dbReference type="SMART" id="SM00865"/>
    </source>
</evidence>
<dbReference type="SUPFAM" id="SSF52490">
    <property type="entry name" value="Tubulin nucleotide-binding domain-like"/>
    <property type="match status" value="1"/>
</dbReference>
<dbReference type="PRINTS" id="PR00423">
    <property type="entry name" value="CELLDVISFTSZ"/>
</dbReference>
<keyword evidence="4 5" id="KW-0717">Septation</keyword>
<feature type="binding site" evidence="5">
    <location>
        <begin position="110"/>
        <end position="112"/>
    </location>
    <ligand>
        <name>GTP</name>
        <dbReference type="ChEBI" id="CHEBI:37565"/>
    </ligand>
</feature>
<dbReference type="GO" id="GO:0005737">
    <property type="term" value="C:cytoplasm"/>
    <property type="evidence" value="ECO:0007669"/>
    <property type="project" value="UniProtKB-SubCell"/>
</dbReference>
<dbReference type="InterPro" id="IPR045061">
    <property type="entry name" value="FtsZ/CetZ"/>
</dbReference>
<sequence length="399" mass="42186">MVTDLKEFAKTAKPSVAVVGLGGAGCNITTWIAEKGMTGGRIIAANTDVNHLHVQKADKLVLLGEKLCKGHGCGGYPEMGAQATRENVTELRAELEGTNLVFLVAGLGGGTGTGAIPVAAEITREMGALTIGCVTIPFTIEMARREKAREAINLLASSCDSVVIIDNSKLREVAGNLPLKEALNVANALVGAFVKNLTDTITQPSLVNLDYADLRAVMERGGVSSIGIGEGDGMDRVGKAVAQAISTPLLDVRDISASYGVLVHIVGGEDLTLEEVAVAGELIMDKVPNTKRIIWGAKVDNTLTGKVRVMAVLTGVESPFIAGESSHAKKEVEEPAPEPEPPARPKIEPPKPKPVVKVETPKHEIKKEEKSSNSYIWIGLILLIILILLWYFINGGIGI</sequence>
<evidence type="ECO:0000256" key="6">
    <source>
        <dbReference type="NCBIfam" id="TIGR00065"/>
    </source>
</evidence>
<dbReference type="InterPro" id="IPR003008">
    <property type="entry name" value="Tubulin_FtsZ_GTPase"/>
</dbReference>
<dbReference type="InterPro" id="IPR000158">
    <property type="entry name" value="Cell_div_FtsZ"/>
</dbReference>
<dbReference type="GO" id="GO:0003924">
    <property type="term" value="F:GTPase activity"/>
    <property type="evidence" value="ECO:0007669"/>
    <property type="project" value="UniProtKB-UniRule"/>
</dbReference>
<evidence type="ECO:0000256" key="3">
    <source>
        <dbReference type="ARBA" id="ARBA00023134"/>
    </source>
</evidence>
<feature type="domain" description="Tubulin/FtsZ 2-layer sandwich" evidence="10">
    <location>
        <begin position="207"/>
        <end position="325"/>
    </location>
</feature>
<dbReference type="PANTHER" id="PTHR30314:SF3">
    <property type="entry name" value="MITOCHONDRIAL DIVISION PROTEIN FSZA"/>
    <property type="match status" value="1"/>
</dbReference>
<evidence type="ECO:0000256" key="8">
    <source>
        <dbReference type="SAM" id="Phobius"/>
    </source>
</evidence>
<keyword evidence="3 5" id="KW-0342">GTP-binding</keyword>